<dbReference type="EC" id="1.1.1.302" evidence="4"/>
<organism evidence="14 15">
    <name type="scientific">[Candida] railenensis</name>
    <dbReference type="NCBI Taxonomy" id="45579"/>
    <lineage>
        <taxon>Eukaryota</taxon>
        <taxon>Fungi</taxon>
        <taxon>Dikarya</taxon>
        <taxon>Ascomycota</taxon>
        <taxon>Saccharomycotina</taxon>
        <taxon>Pichiomycetes</taxon>
        <taxon>Debaryomycetaceae</taxon>
        <taxon>Kurtzmaniella</taxon>
    </lineage>
</organism>
<dbReference type="Gene3D" id="3.40.430.10">
    <property type="entry name" value="Dihydrofolate Reductase, subunit A"/>
    <property type="match status" value="1"/>
</dbReference>
<keyword evidence="8" id="KW-0560">Oxidoreductase</keyword>
<dbReference type="PANTHER" id="PTHR38011">
    <property type="entry name" value="DIHYDROFOLATE REDUCTASE FAMILY PROTEIN (AFU_ORTHOLOGUE AFUA_8G06820)"/>
    <property type="match status" value="1"/>
</dbReference>
<evidence type="ECO:0000259" key="13">
    <source>
        <dbReference type="Pfam" id="PF01872"/>
    </source>
</evidence>
<comment type="pathway">
    <text evidence="2">Cofactor biosynthesis; riboflavin biosynthesis.</text>
</comment>
<dbReference type="InterPro" id="IPR002734">
    <property type="entry name" value="RibDG_C"/>
</dbReference>
<proteinExistence type="inferred from homology"/>
<comment type="caution">
    <text evidence="14">The sequence shown here is derived from an EMBL/GenBank/DDBJ whole genome shotgun (WGS) entry which is preliminary data.</text>
</comment>
<protein>
    <recommendedName>
        <fullName evidence="5">2,5-diamino-6-ribosylamino-4(3H)-pyrimidinone 5'-phosphate reductase</fullName>
        <ecNumber evidence="4">1.1.1.302</ecNumber>
    </recommendedName>
    <alternativeName>
        <fullName evidence="10">2,5-diamino-6-(5-phospho-D-ribosylamino)pyrimidin-4(3H)-one reductase</fullName>
    </alternativeName>
    <alternativeName>
        <fullName evidence="9">2,5-diamino-6-ribitylamino-4(3H)-pyrimidinone 5'-phosphate synthase</fullName>
    </alternativeName>
</protein>
<comment type="catalytic activity">
    <reaction evidence="12">
        <text>2,5-diamino-6-(1-D-ribitylamino)pyrimidin-4(3H)-one 5'-phosphate + NADP(+) = 2,5-diamino-6-(1-D-ribosylamino)pyrimidin-4(3H)-one 5'-phosphate + NADPH + H(+)</text>
        <dbReference type="Rhea" id="RHEA:27278"/>
        <dbReference type="ChEBI" id="CHEBI:15378"/>
        <dbReference type="ChEBI" id="CHEBI:57783"/>
        <dbReference type="ChEBI" id="CHEBI:58349"/>
        <dbReference type="ChEBI" id="CHEBI:58890"/>
        <dbReference type="ChEBI" id="CHEBI:59545"/>
        <dbReference type="EC" id="1.1.1.302"/>
    </reaction>
</comment>
<dbReference type="EMBL" id="CAKXYY010000006">
    <property type="protein sequence ID" value="CAH2352436.1"/>
    <property type="molecule type" value="Genomic_DNA"/>
</dbReference>
<dbReference type="OrthoDB" id="5432at2759"/>
<reference evidence="14" key="1">
    <citation type="submission" date="2022-03" db="EMBL/GenBank/DDBJ databases">
        <authorList>
            <person name="Legras J.-L."/>
            <person name="Devillers H."/>
            <person name="Grondin C."/>
        </authorList>
    </citation>
    <scope>NUCLEOTIDE SEQUENCE</scope>
    <source>
        <strain evidence="14">CLIB 1423</strain>
    </source>
</reference>
<evidence type="ECO:0000256" key="12">
    <source>
        <dbReference type="ARBA" id="ARBA00049020"/>
    </source>
</evidence>
<dbReference type="SUPFAM" id="SSF53597">
    <property type="entry name" value="Dihydrofolate reductase-like"/>
    <property type="match status" value="1"/>
</dbReference>
<evidence type="ECO:0000313" key="14">
    <source>
        <dbReference type="EMBL" id="CAH2352436.1"/>
    </source>
</evidence>
<dbReference type="PANTHER" id="PTHR38011:SF7">
    <property type="entry name" value="2,5-DIAMINO-6-RIBOSYLAMINO-4(3H)-PYRIMIDINONE 5'-PHOSPHATE REDUCTASE"/>
    <property type="match status" value="1"/>
</dbReference>
<dbReference type="GO" id="GO:0009231">
    <property type="term" value="P:riboflavin biosynthetic process"/>
    <property type="evidence" value="ECO:0007669"/>
    <property type="project" value="UniProtKB-KW"/>
</dbReference>
<evidence type="ECO:0000256" key="6">
    <source>
        <dbReference type="ARBA" id="ARBA00022619"/>
    </source>
</evidence>
<dbReference type="Proteomes" id="UP000837801">
    <property type="component" value="Unassembled WGS sequence"/>
</dbReference>
<feature type="domain" description="Bacterial bifunctional deaminase-reductase C-terminal" evidence="13">
    <location>
        <begin position="26"/>
        <end position="245"/>
    </location>
</feature>
<evidence type="ECO:0000313" key="15">
    <source>
        <dbReference type="Proteomes" id="UP000837801"/>
    </source>
</evidence>
<evidence type="ECO:0000256" key="10">
    <source>
        <dbReference type="ARBA" id="ARBA00031630"/>
    </source>
</evidence>
<dbReference type="InterPro" id="IPR050765">
    <property type="entry name" value="Riboflavin_Biosynth_HTPR"/>
</dbReference>
<comment type="catalytic activity">
    <reaction evidence="11">
        <text>2,5-diamino-6-(1-D-ribitylamino)pyrimidin-4(3H)-one 5'-phosphate + NAD(+) = 2,5-diamino-6-(1-D-ribosylamino)pyrimidin-4(3H)-one 5'-phosphate + NADH + H(+)</text>
        <dbReference type="Rhea" id="RHEA:27274"/>
        <dbReference type="ChEBI" id="CHEBI:15378"/>
        <dbReference type="ChEBI" id="CHEBI:57540"/>
        <dbReference type="ChEBI" id="CHEBI:57945"/>
        <dbReference type="ChEBI" id="CHEBI:58890"/>
        <dbReference type="ChEBI" id="CHEBI:59545"/>
        <dbReference type="EC" id="1.1.1.302"/>
    </reaction>
</comment>
<dbReference type="Pfam" id="PF01872">
    <property type="entry name" value="RibD_C"/>
    <property type="match status" value="1"/>
</dbReference>
<evidence type="ECO:0000256" key="2">
    <source>
        <dbReference type="ARBA" id="ARBA00005104"/>
    </source>
</evidence>
<evidence type="ECO:0000256" key="9">
    <source>
        <dbReference type="ARBA" id="ARBA00030073"/>
    </source>
</evidence>
<dbReference type="InterPro" id="IPR024072">
    <property type="entry name" value="DHFR-like_dom_sf"/>
</dbReference>
<dbReference type="AlphaFoldDB" id="A0A9P0QPR6"/>
<name>A0A9P0QPR6_9ASCO</name>
<comment type="function">
    <text evidence="1">Catalyzes an early step in riboflavin biosynthesis, the NADPH-dependent reduction of the ribose side chain of 2,5-diamino-6-ribosylamino-4(3H)-pyrimidinone 5'-phosphate, yielding 2,5-diamino-6-ribitylamino-4(3H)-pyrimidinone 5'-phosphate.</text>
</comment>
<accession>A0A9P0QPR6</accession>
<sequence length="255" mass="27929">MLSPLPPTLIPFLGPYLPKQPPREGPFVTLTYAQSLDSRIAASPGVQTKISHLETKTMTHYIRSKHDSILVGIGTVLADDPKLNCRYVGNESNSGDFTSSIRPVVLDPHGKWQYSKSSLSQIHQKGEGLAPYILIDEHTQVAQADEDALLAHDGRLIRLPFKGMPRRESWKMILASLYGLGIKSVMIEGGAQVINDLLSESADMIDSLIVTIGPVFLGNQGVEVAPTKGLTLHEVEWWTGTQDSVLCAKPKVREP</sequence>
<evidence type="ECO:0000256" key="4">
    <source>
        <dbReference type="ARBA" id="ARBA00012851"/>
    </source>
</evidence>
<keyword evidence="6" id="KW-0686">Riboflavin biosynthesis</keyword>
<keyword evidence="7" id="KW-0521">NADP</keyword>
<evidence type="ECO:0000256" key="8">
    <source>
        <dbReference type="ARBA" id="ARBA00023002"/>
    </source>
</evidence>
<keyword evidence="15" id="KW-1185">Reference proteome</keyword>
<evidence type="ECO:0000256" key="5">
    <source>
        <dbReference type="ARBA" id="ARBA00015035"/>
    </source>
</evidence>
<comment type="similarity">
    <text evidence="3">Belongs to the HTP reductase family.</text>
</comment>
<gene>
    <name evidence="14" type="ORF">CLIB1423_06S06392</name>
</gene>
<dbReference type="GO" id="GO:0008703">
    <property type="term" value="F:5-amino-6-(5-phosphoribosylamino)uracil reductase activity"/>
    <property type="evidence" value="ECO:0007669"/>
    <property type="project" value="InterPro"/>
</dbReference>
<evidence type="ECO:0000256" key="3">
    <source>
        <dbReference type="ARBA" id="ARBA00009723"/>
    </source>
</evidence>
<evidence type="ECO:0000256" key="11">
    <source>
        <dbReference type="ARBA" id="ARBA00047550"/>
    </source>
</evidence>
<evidence type="ECO:0000256" key="1">
    <source>
        <dbReference type="ARBA" id="ARBA00003555"/>
    </source>
</evidence>
<evidence type="ECO:0000256" key="7">
    <source>
        <dbReference type="ARBA" id="ARBA00022857"/>
    </source>
</evidence>